<dbReference type="InterPro" id="IPR036259">
    <property type="entry name" value="MFS_trans_sf"/>
</dbReference>
<comment type="caution">
    <text evidence="8">The sequence shown here is derived from an EMBL/GenBank/DDBJ whole genome shotgun (WGS) entry which is preliminary data.</text>
</comment>
<dbReference type="Gene3D" id="1.20.1720.10">
    <property type="entry name" value="Multidrug resistance protein D"/>
    <property type="match status" value="1"/>
</dbReference>
<feature type="transmembrane region" description="Helical" evidence="6">
    <location>
        <begin position="405"/>
        <end position="429"/>
    </location>
</feature>
<comment type="subcellular location">
    <subcellularLocation>
        <location evidence="1">Membrane</location>
        <topology evidence="1">Multi-pass membrane protein</topology>
    </subcellularLocation>
</comment>
<feature type="transmembrane region" description="Helical" evidence="6">
    <location>
        <begin position="111"/>
        <end position="130"/>
    </location>
</feature>
<feature type="domain" description="Major facilitator superfamily (MFS) profile" evidence="7">
    <location>
        <begin position="29"/>
        <end position="556"/>
    </location>
</feature>
<dbReference type="PROSITE" id="PS50850">
    <property type="entry name" value="MFS"/>
    <property type="match status" value="1"/>
</dbReference>
<feature type="transmembrane region" description="Helical" evidence="6">
    <location>
        <begin position="81"/>
        <end position="99"/>
    </location>
</feature>
<dbReference type="RefSeq" id="XP_007728908.1">
    <property type="nucleotide sequence ID" value="XM_007730718.1"/>
</dbReference>
<dbReference type="GeneID" id="19164708"/>
<organism evidence="8 9">
    <name type="scientific">Capronia epimyces CBS 606.96</name>
    <dbReference type="NCBI Taxonomy" id="1182542"/>
    <lineage>
        <taxon>Eukaryota</taxon>
        <taxon>Fungi</taxon>
        <taxon>Dikarya</taxon>
        <taxon>Ascomycota</taxon>
        <taxon>Pezizomycotina</taxon>
        <taxon>Eurotiomycetes</taxon>
        <taxon>Chaetothyriomycetidae</taxon>
        <taxon>Chaetothyriales</taxon>
        <taxon>Herpotrichiellaceae</taxon>
        <taxon>Capronia</taxon>
    </lineage>
</organism>
<evidence type="ECO:0000313" key="9">
    <source>
        <dbReference type="Proteomes" id="UP000019478"/>
    </source>
</evidence>
<evidence type="ECO:0000259" key="7">
    <source>
        <dbReference type="PROSITE" id="PS50850"/>
    </source>
</evidence>
<evidence type="ECO:0000256" key="5">
    <source>
        <dbReference type="ARBA" id="ARBA00023136"/>
    </source>
</evidence>
<dbReference type="InterPro" id="IPR020846">
    <property type="entry name" value="MFS_dom"/>
</dbReference>
<dbReference type="SUPFAM" id="SSF103473">
    <property type="entry name" value="MFS general substrate transporter"/>
    <property type="match status" value="1"/>
</dbReference>
<name>W9YHJ7_9EURO</name>
<evidence type="ECO:0000313" key="8">
    <source>
        <dbReference type="EMBL" id="EXJ92018.1"/>
    </source>
</evidence>
<dbReference type="InterPro" id="IPR005829">
    <property type="entry name" value="Sugar_transporter_CS"/>
</dbReference>
<protein>
    <recommendedName>
        <fullName evidence="7">Major facilitator superfamily (MFS) profile domain-containing protein</fullName>
    </recommendedName>
</protein>
<accession>W9YHJ7</accession>
<feature type="transmembrane region" description="Helical" evidence="6">
    <location>
        <begin position="136"/>
        <end position="160"/>
    </location>
</feature>
<dbReference type="PROSITE" id="PS00216">
    <property type="entry name" value="SUGAR_TRANSPORT_1"/>
    <property type="match status" value="1"/>
</dbReference>
<dbReference type="Proteomes" id="UP000019478">
    <property type="component" value="Unassembled WGS sequence"/>
</dbReference>
<feature type="transmembrane region" description="Helical" evidence="6">
    <location>
        <begin position="529"/>
        <end position="551"/>
    </location>
</feature>
<keyword evidence="5 6" id="KW-0472">Membrane</keyword>
<feature type="transmembrane region" description="Helical" evidence="6">
    <location>
        <begin position="441"/>
        <end position="462"/>
    </location>
</feature>
<dbReference type="OrthoDB" id="4139357at2759"/>
<evidence type="ECO:0000256" key="2">
    <source>
        <dbReference type="ARBA" id="ARBA00022448"/>
    </source>
</evidence>
<dbReference type="HOGENOM" id="CLU_000960_25_2_1"/>
<dbReference type="InterPro" id="IPR010573">
    <property type="entry name" value="MFS_Str1/Tri12-like"/>
</dbReference>
<feature type="transmembrane region" description="Helical" evidence="6">
    <location>
        <begin position="348"/>
        <end position="369"/>
    </location>
</feature>
<dbReference type="GO" id="GO:0022857">
    <property type="term" value="F:transmembrane transporter activity"/>
    <property type="evidence" value="ECO:0007669"/>
    <property type="project" value="InterPro"/>
</dbReference>
<dbReference type="EMBL" id="AMGY01000001">
    <property type="protein sequence ID" value="EXJ92018.1"/>
    <property type="molecule type" value="Genomic_DNA"/>
</dbReference>
<dbReference type="GO" id="GO:0005886">
    <property type="term" value="C:plasma membrane"/>
    <property type="evidence" value="ECO:0007669"/>
    <property type="project" value="TreeGrafter"/>
</dbReference>
<feature type="transmembrane region" description="Helical" evidence="6">
    <location>
        <begin position="274"/>
        <end position="291"/>
    </location>
</feature>
<gene>
    <name evidence="8" type="ORF">A1O3_00568</name>
</gene>
<feature type="transmembrane region" description="Helical" evidence="6">
    <location>
        <begin position="312"/>
        <end position="336"/>
    </location>
</feature>
<evidence type="ECO:0000256" key="6">
    <source>
        <dbReference type="SAM" id="Phobius"/>
    </source>
</evidence>
<keyword evidence="9" id="KW-1185">Reference proteome</keyword>
<keyword evidence="4 6" id="KW-1133">Transmembrane helix</keyword>
<feature type="transmembrane region" description="Helical" evidence="6">
    <location>
        <begin position="172"/>
        <end position="194"/>
    </location>
</feature>
<dbReference type="Pfam" id="PF06609">
    <property type="entry name" value="TRI12"/>
    <property type="match status" value="1"/>
</dbReference>
<reference evidence="8 9" key="1">
    <citation type="submission" date="2013-03" db="EMBL/GenBank/DDBJ databases">
        <title>The Genome Sequence of Capronia epimyces CBS 606.96.</title>
        <authorList>
            <consortium name="The Broad Institute Genomics Platform"/>
            <person name="Cuomo C."/>
            <person name="de Hoog S."/>
            <person name="Gorbushina A."/>
            <person name="Walker B."/>
            <person name="Young S.K."/>
            <person name="Zeng Q."/>
            <person name="Gargeya S."/>
            <person name="Fitzgerald M."/>
            <person name="Haas B."/>
            <person name="Abouelleil A."/>
            <person name="Allen A.W."/>
            <person name="Alvarado L."/>
            <person name="Arachchi H.M."/>
            <person name="Berlin A.M."/>
            <person name="Chapman S.B."/>
            <person name="Gainer-Dewar J."/>
            <person name="Goldberg J."/>
            <person name="Griggs A."/>
            <person name="Gujja S."/>
            <person name="Hansen M."/>
            <person name="Howarth C."/>
            <person name="Imamovic A."/>
            <person name="Ireland A."/>
            <person name="Larimer J."/>
            <person name="McCowan C."/>
            <person name="Murphy C."/>
            <person name="Pearson M."/>
            <person name="Poon T.W."/>
            <person name="Priest M."/>
            <person name="Roberts A."/>
            <person name="Saif S."/>
            <person name="Shea T."/>
            <person name="Sisk P."/>
            <person name="Sykes S."/>
            <person name="Wortman J."/>
            <person name="Nusbaum C."/>
            <person name="Birren B."/>
        </authorList>
    </citation>
    <scope>NUCLEOTIDE SEQUENCE [LARGE SCALE GENOMIC DNA]</scope>
    <source>
        <strain evidence="8 9">CBS 606.96</strain>
    </source>
</reference>
<dbReference type="InterPro" id="IPR053791">
    <property type="entry name" value="MFS_Tri12-like"/>
</dbReference>
<keyword evidence="3 6" id="KW-0812">Transmembrane</keyword>
<dbReference type="PANTHER" id="PTHR23501:SF109">
    <property type="entry name" value="MAJOR FACILITATOR SUPERFAMILY (MFS) PROFILE DOMAIN-CONTAINING PROTEIN-RELATED"/>
    <property type="match status" value="1"/>
</dbReference>
<dbReference type="eggNOG" id="KOG0254">
    <property type="taxonomic scope" value="Eukaryota"/>
</dbReference>
<feature type="transmembrane region" description="Helical" evidence="6">
    <location>
        <begin position="381"/>
        <end position="399"/>
    </location>
</feature>
<evidence type="ECO:0000256" key="1">
    <source>
        <dbReference type="ARBA" id="ARBA00004141"/>
    </source>
</evidence>
<keyword evidence="2" id="KW-0813">Transport</keyword>
<dbReference type="AlphaFoldDB" id="W9YHJ7"/>
<feature type="transmembrane region" description="Helical" evidence="6">
    <location>
        <begin position="200"/>
        <end position="220"/>
    </location>
</feature>
<dbReference type="PANTHER" id="PTHR23501">
    <property type="entry name" value="MAJOR FACILITATOR SUPERFAMILY"/>
    <property type="match status" value="1"/>
</dbReference>
<dbReference type="Gene3D" id="1.20.1250.20">
    <property type="entry name" value="MFS general substrate transporter like domains"/>
    <property type="match status" value="1"/>
</dbReference>
<feature type="transmembrane region" description="Helical" evidence="6">
    <location>
        <begin position="241"/>
        <end position="262"/>
    </location>
</feature>
<evidence type="ECO:0000256" key="3">
    <source>
        <dbReference type="ARBA" id="ARBA00022692"/>
    </source>
</evidence>
<evidence type="ECO:0000256" key="4">
    <source>
        <dbReference type="ARBA" id="ARBA00022989"/>
    </source>
</evidence>
<dbReference type="CDD" id="cd06179">
    <property type="entry name" value="MFS_TRI12_like"/>
    <property type="match status" value="1"/>
</dbReference>
<feature type="transmembrane region" description="Helical" evidence="6">
    <location>
        <begin position="47"/>
        <end position="69"/>
    </location>
</feature>
<sequence>MHHDEHEHEHASAGHDKGAPSGMVGFDSHTQATAGGYFTSGRFIGSMLAIGFSIASGAGTFSLPAAILSSIDADIGPDKNIVWVSYMGVLGLAVGLPLVARLSDIFGRRWYYLGGNFFMLVGAIVCATAKSVPTLVGGTVILSVASGAAFSFSFLINEIVPMKYRFIGTASGYLFALPTSGFGAAVAISLAAKSPGGWRWVYYLMMILDGIALFFFYFFYHPPTFKMKQGERSKLQMLKDLDFVGMFLFSVGIVIFLLGLSWGGVTEPWKSAGVIAPIVLGVATLAAFVAWEIYWPLKQPMVPKHLFNDRDWVVAALLLAFAASIYYALAIVWPQAVVALYAEGHGTHALLSAASTIPYLGGQITGGLLCKQIGRLKWQCFTIALVGGTLLACLATTGPHDMPTALGLLISGVFCMGWMESITQTLVGICVRNQKEIGTAVGMAGSVRSVISTIASTIYIIVLDNRLKKTLPGAVVPAVERAGLPASSIPALMAALATNSESAYDAVKGLTPQILSVAQNAYKEGSSRAYSTVFLVTLAVSGLSVVLSLIAPNVDHLMTNHVAVMLQHQKKDEGPKKEGELSELQA</sequence>
<proteinExistence type="predicted"/>